<feature type="binding site" evidence="10 13">
    <location>
        <position position="443"/>
    </location>
    <ligand>
        <name>Mn(2+)</name>
        <dbReference type="ChEBI" id="CHEBI:29035"/>
        <label>2</label>
    </ligand>
</feature>
<evidence type="ECO:0000313" key="17">
    <source>
        <dbReference type="Proteomes" id="UP000183954"/>
    </source>
</evidence>
<comment type="catalytic activity">
    <reaction evidence="1 10">
        <text>(2R)-2-phosphoglycerate = (2R)-3-phosphoglycerate</text>
        <dbReference type="Rhea" id="RHEA:15901"/>
        <dbReference type="ChEBI" id="CHEBI:58272"/>
        <dbReference type="ChEBI" id="CHEBI:58289"/>
        <dbReference type="EC" id="5.4.2.12"/>
    </reaction>
</comment>
<keyword evidence="8 10" id="KW-0413">Isomerase</keyword>
<dbReference type="FunFam" id="3.40.1450.10:FF:000001">
    <property type="entry name" value="2,3-bisphosphoglycerate-independent phosphoglycerate mutase"/>
    <property type="match status" value="1"/>
</dbReference>
<proteinExistence type="inferred from homology"/>
<evidence type="ECO:0000259" key="15">
    <source>
        <dbReference type="Pfam" id="PF06415"/>
    </source>
</evidence>
<dbReference type="NCBIfam" id="TIGR01307">
    <property type="entry name" value="pgm_bpd_ind"/>
    <property type="match status" value="1"/>
</dbReference>
<evidence type="ECO:0000256" key="6">
    <source>
        <dbReference type="ARBA" id="ARBA00023152"/>
    </source>
</evidence>
<dbReference type="HAMAP" id="MF_01038">
    <property type="entry name" value="GpmI"/>
    <property type="match status" value="1"/>
</dbReference>
<evidence type="ECO:0000256" key="10">
    <source>
        <dbReference type="HAMAP-Rule" id="MF_01038"/>
    </source>
</evidence>
<evidence type="ECO:0000313" key="16">
    <source>
        <dbReference type="EMBL" id="SHH23375.1"/>
    </source>
</evidence>
<feature type="binding site" evidence="10 13">
    <location>
        <position position="63"/>
    </location>
    <ligand>
        <name>Mn(2+)</name>
        <dbReference type="ChEBI" id="CHEBI:29035"/>
        <label>2</label>
    </ligand>
</feature>
<dbReference type="InterPro" id="IPR005995">
    <property type="entry name" value="Pgm_bpd_ind"/>
</dbReference>
<name>A0A1M5RAM9_9FIRM</name>
<feature type="binding site" evidence="10 12">
    <location>
        <position position="124"/>
    </location>
    <ligand>
        <name>substrate</name>
    </ligand>
</feature>
<feature type="domain" description="BPG-independent PGAM N-terminal" evidence="15">
    <location>
        <begin position="85"/>
        <end position="299"/>
    </location>
</feature>
<dbReference type="CDD" id="cd16010">
    <property type="entry name" value="iPGM"/>
    <property type="match status" value="1"/>
</dbReference>
<evidence type="ECO:0000256" key="5">
    <source>
        <dbReference type="ARBA" id="ARBA00022723"/>
    </source>
</evidence>
<comment type="similarity">
    <text evidence="3 10">Belongs to the BPG-independent phosphoglycerate mutase family.</text>
</comment>
<feature type="binding site" evidence="10 12">
    <location>
        <position position="192"/>
    </location>
    <ligand>
        <name>substrate</name>
    </ligand>
</feature>
<evidence type="ECO:0000256" key="8">
    <source>
        <dbReference type="ARBA" id="ARBA00023235"/>
    </source>
</evidence>
<accession>A0A1M5RAM9</accession>
<feature type="binding site" evidence="10 12">
    <location>
        <position position="335"/>
    </location>
    <ligand>
        <name>substrate</name>
    </ligand>
</feature>
<dbReference type="GO" id="GO:0006096">
    <property type="term" value="P:glycolytic process"/>
    <property type="evidence" value="ECO:0007669"/>
    <property type="project" value="UniProtKB-UniRule"/>
</dbReference>
<evidence type="ECO:0000256" key="2">
    <source>
        <dbReference type="ARBA" id="ARBA00004798"/>
    </source>
</evidence>
<feature type="active site" description="Phosphoserine intermediate" evidence="10 11">
    <location>
        <position position="63"/>
    </location>
</feature>
<evidence type="ECO:0000259" key="14">
    <source>
        <dbReference type="Pfam" id="PF01676"/>
    </source>
</evidence>
<evidence type="ECO:0000256" key="3">
    <source>
        <dbReference type="ARBA" id="ARBA00008819"/>
    </source>
</evidence>
<dbReference type="AlphaFoldDB" id="A0A1M5RAM9"/>
<dbReference type="PANTHER" id="PTHR31637:SF0">
    <property type="entry name" value="2,3-BISPHOSPHOGLYCERATE-INDEPENDENT PHOSPHOGLYCERATE MUTASE"/>
    <property type="match status" value="1"/>
</dbReference>
<dbReference type="Pfam" id="PF01676">
    <property type="entry name" value="Metalloenzyme"/>
    <property type="match status" value="1"/>
</dbReference>
<dbReference type="Proteomes" id="UP000183954">
    <property type="component" value="Unassembled WGS sequence"/>
</dbReference>
<gene>
    <name evidence="10" type="primary">gpmI</name>
    <name evidence="16" type="ORF">SAMN02746098_00506</name>
</gene>
<feature type="binding site" evidence="10 12">
    <location>
        <begin position="154"/>
        <end position="155"/>
    </location>
    <ligand>
        <name>substrate</name>
    </ligand>
</feature>
<feature type="binding site" evidence="10 13">
    <location>
        <position position="13"/>
    </location>
    <ligand>
        <name>Mn(2+)</name>
        <dbReference type="ChEBI" id="CHEBI:29035"/>
        <label>2</label>
    </ligand>
</feature>
<keyword evidence="6 10" id="KW-0324">Glycolysis</keyword>
<dbReference type="InterPro" id="IPR036646">
    <property type="entry name" value="PGAM_B_sf"/>
</dbReference>
<dbReference type="PANTHER" id="PTHR31637">
    <property type="entry name" value="2,3-BISPHOSPHOGLYCERATE-INDEPENDENT PHOSPHOGLYCERATE MUTASE"/>
    <property type="match status" value="1"/>
</dbReference>
<comment type="function">
    <text evidence="10">Catalyzes the interconversion of 2-phosphoglycerate and 3-phosphoglycerate.</text>
</comment>
<sequence>MEVAKPLFLMILDGWGCRDAVEGNAIAQANIPNFKHLESDYPYTTLQASEEAVGLPGGQMGNSEVGHLNMGAGRVVYQELTRIFKGIQDGTLFENSVLLEAMDQARVHNKGLHLMGLLSDGGVHSHIDHLFALLEMAKKKDLTKVYIHVILDGRDVLPQSAKDYIVKLEEKIKELGVGKIASVSGRYYVMDRDERWERLEKGYRAIVYGEGKHAAGALSAVEFSYDTRVTDEFVLPTVIDDQDGNPVGRVQEGDSVLFYNFRSDRAREITRAFVDEEFPGFERPNRPHVHFVCMTQYDETIPAPVAFPQQNLDNTLGEVLSDQGLKQLRIAETEKYAHVTFFFNGGLEEPYPGEDRILIPSPKVATYNLQPEMSATEITQVVLKQLRESTYDVIILNFANPDMVGHTGMFEATVKAVEVVDQCLGQIYEELKKMNATLLVTADHGNAEEKVDPKTLFPITAHSTNCVPFILVDERYKGQALRNGGALCDVAPTILKLLQIPVPKEMTGKSLLES</sequence>
<reference evidence="17" key="1">
    <citation type="submission" date="2016-11" db="EMBL/GenBank/DDBJ databases">
        <authorList>
            <person name="Varghese N."/>
            <person name="Submissions S."/>
        </authorList>
    </citation>
    <scope>NUCLEOTIDE SEQUENCE [LARGE SCALE GENOMIC DNA]</scope>
    <source>
        <strain evidence="17">DSM 15449</strain>
    </source>
</reference>
<dbReference type="GO" id="GO:0005829">
    <property type="term" value="C:cytosol"/>
    <property type="evidence" value="ECO:0007669"/>
    <property type="project" value="TreeGrafter"/>
</dbReference>
<dbReference type="InterPro" id="IPR011258">
    <property type="entry name" value="BPG-indep_PGM_N"/>
</dbReference>
<dbReference type="GO" id="GO:0004619">
    <property type="term" value="F:phosphoglycerate mutase activity"/>
    <property type="evidence" value="ECO:0007669"/>
    <property type="project" value="UniProtKB-UniRule"/>
</dbReference>
<dbReference type="PIRSF" id="PIRSF001492">
    <property type="entry name" value="IPGAM"/>
    <property type="match status" value="1"/>
</dbReference>
<dbReference type="RefSeq" id="WP_073027607.1">
    <property type="nucleotide sequence ID" value="NZ_FQXJ01000003.1"/>
</dbReference>
<dbReference type="GO" id="GO:0030145">
    <property type="term" value="F:manganese ion binding"/>
    <property type="evidence" value="ECO:0007669"/>
    <property type="project" value="UniProtKB-UniRule"/>
</dbReference>
<dbReference type="InterPro" id="IPR006124">
    <property type="entry name" value="Metalloenzyme"/>
</dbReference>
<protein>
    <recommendedName>
        <fullName evidence="9 10">2,3-bisphosphoglycerate-independent phosphoglycerate mutase</fullName>
        <shortName evidence="10">BPG-independent PGAM</shortName>
        <shortName evidence="10">Phosphoglyceromutase</shortName>
        <shortName evidence="10">iPGM</shortName>
        <ecNumber evidence="4 10">5.4.2.12</ecNumber>
    </recommendedName>
</protein>
<dbReference type="GO" id="GO:0006007">
    <property type="term" value="P:glucose catabolic process"/>
    <property type="evidence" value="ECO:0007669"/>
    <property type="project" value="InterPro"/>
</dbReference>
<feature type="domain" description="Metalloenzyme" evidence="14">
    <location>
        <begin position="5"/>
        <end position="500"/>
    </location>
</feature>
<dbReference type="EMBL" id="FQXJ01000003">
    <property type="protein sequence ID" value="SHH23375.1"/>
    <property type="molecule type" value="Genomic_DNA"/>
</dbReference>
<dbReference type="UniPathway" id="UPA00109">
    <property type="reaction ID" value="UER00186"/>
</dbReference>
<feature type="binding site" evidence="10 13">
    <location>
        <position position="406"/>
    </location>
    <ligand>
        <name>Mn(2+)</name>
        <dbReference type="ChEBI" id="CHEBI:29035"/>
        <label>1</label>
    </ligand>
</feature>
<dbReference type="OrthoDB" id="9800863at2"/>
<dbReference type="Gene3D" id="3.40.1450.10">
    <property type="entry name" value="BPG-independent phosphoglycerate mutase, domain B"/>
    <property type="match status" value="1"/>
</dbReference>
<evidence type="ECO:0000256" key="7">
    <source>
        <dbReference type="ARBA" id="ARBA00023211"/>
    </source>
</evidence>
<feature type="binding site" evidence="10 13">
    <location>
        <position position="402"/>
    </location>
    <ligand>
        <name>Mn(2+)</name>
        <dbReference type="ChEBI" id="CHEBI:29035"/>
        <label>1</label>
    </ligand>
</feature>
<comment type="pathway">
    <text evidence="2 10">Carbohydrate degradation; glycolysis; pyruvate from D-glyceraldehyde 3-phosphate: step 3/5.</text>
</comment>
<evidence type="ECO:0000256" key="9">
    <source>
        <dbReference type="ARBA" id="ARBA00071648"/>
    </source>
</evidence>
<evidence type="ECO:0000256" key="13">
    <source>
        <dbReference type="PIRSR" id="PIRSR001492-3"/>
    </source>
</evidence>
<feature type="binding site" evidence="10 13">
    <location>
        <position position="462"/>
    </location>
    <ligand>
        <name>Mn(2+)</name>
        <dbReference type="ChEBI" id="CHEBI:29035"/>
        <label>1</label>
    </ligand>
</feature>
<dbReference type="Pfam" id="PF06415">
    <property type="entry name" value="iPGM_N"/>
    <property type="match status" value="1"/>
</dbReference>
<evidence type="ECO:0000256" key="11">
    <source>
        <dbReference type="PIRSR" id="PIRSR001492-1"/>
    </source>
</evidence>
<dbReference type="InterPro" id="IPR017850">
    <property type="entry name" value="Alkaline_phosphatase_core_sf"/>
</dbReference>
<feature type="binding site" evidence="10 12">
    <location>
        <begin position="262"/>
        <end position="265"/>
    </location>
    <ligand>
        <name>substrate</name>
    </ligand>
</feature>
<dbReference type="Gene3D" id="3.40.720.10">
    <property type="entry name" value="Alkaline Phosphatase, subunit A"/>
    <property type="match status" value="1"/>
</dbReference>
<evidence type="ECO:0000256" key="4">
    <source>
        <dbReference type="ARBA" id="ARBA00012026"/>
    </source>
</evidence>
<feature type="binding site" evidence="10 13">
    <location>
        <position position="444"/>
    </location>
    <ligand>
        <name>Mn(2+)</name>
        <dbReference type="ChEBI" id="CHEBI:29035"/>
        <label>2</label>
    </ligand>
</feature>
<evidence type="ECO:0000256" key="12">
    <source>
        <dbReference type="PIRSR" id="PIRSR001492-2"/>
    </source>
</evidence>
<comment type="cofactor">
    <cofactor evidence="10">
        <name>Mn(2+)</name>
        <dbReference type="ChEBI" id="CHEBI:29035"/>
    </cofactor>
    <text evidence="10">Binds 2 manganese ions per subunit.</text>
</comment>
<organism evidence="16 17">
    <name type="scientific">Desulfosporosinus lacus DSM 15449</name>
    <dbReference type="NCBI Taxonomy" id="1121420"/>
    <lineage>
        <taxon>Bacteria</taxon>
        <taxon>Bacillati</taxon>
        <taxon>Bacillota</taxon>
        <taxon>Clostridia</taxon>
        <taxon>Eubacteriales</taxon>
        <taxon>Desulfitobacteriaceae</taxon>
        <taxon>Desulfosporosinus</taxon>
    </lineage>
</organism>
<keyword evidence="5 10" id="KW-0479">Metal-binding</keyword>
<evidence type="ECO:0000256" key="1">
    <source>
        <dbReference type="ARBA" id="ARBA00000370"/>
    </source>
</evidence>
<dbReference type="EC" id="5.4.2.12" evidence="4 10"/>
<dbReference type="SUPFAM" id="SSF64158">
    <property type="entry name" value="2,3-Bisphosphoglycerate-independent phosphoglycerate mutase, substrate-binding domain"/>
    <property type="match status" value="1"/>
</dbReference>
<dbReference type="STRING" id="1121420.SAMN02746098_00506"/>
<comment type="subunit">
    <text evidence="10">Monomer.</text>
</comment>
<keyword evidence="7 10" id="KW-0464">Manganese</keyword>
<dbReference type="SUPFAM" id="SSF53649">
    <property type="entry name" value="Alkaline phosphatase-like"/>
    <property type="match status" value="1"/>
</dbReference>
<feature type="binding site" evidence="10 12">
    <location>
        <position position="186"/>
    </location>
    <ligand>
        <name>substrate</name>
    </ligand>
</feature>
<keyword evidence="17" id="KW-1185">Reference proteome</keyword>